<dbReference type="GO" id="GO:0009927">
    <property type="term" value="F:histidine phosphotransfer kinase activity"/>
    <property type="evidence" value="ECO:0007669"/>
    <property type="project" value="TreeGrafter"/>
</dbReference>
<dbReference type="InterPro" id="IPR004358">
    <property type="entry name" value="Sig_transdc_His_kin-like_C"/>
</dbReference>
<dbReference type="Proteomes" id="UP000256345">
    <property type="component" value="Unassembled WGS sequence"/>
</dbReference>
<dbReference type="Pfam" id="PF13185">
    <property type="entry name" value="GAF_2"/>
    <property type="match status" value="1"/>
</dbReference>
<dbReference type="Gene3D" id="1.10.287.130">
    <property type="match status" value="1"/>
</dbReference>
<dbReference type="InterPro" id="IPR003594">
    <property type="entry name" value="HATPase_dom"/>
</dbReference>
<dbReference type="EMBL" id="CP011509">
    <property type="protein sequence ID" value="AKI99356.1"/>
    <property type="molecule type" value="Genomic_DNA"/>
</dbReference>
<evidence type="ECO:0000259" key="8">
    <source>
        <dbReference type="PROSITE" id="PS50113"/>
    </source>
</evidence>
<keyword evidence="5 9" id="KW-0418">Kinase</keyword>
<dbReference type="InterPro" id="IPR036097">
    <property type="entry name" value="HisK_dim/P_sf"/>
</dbReference>
<dbReference type="InterPro" id="IPR035965">
    <property type="entry name" value="PAS-like_dom_sf"/>
</dbReference>
<keyword evidence="4" id="KW-0808">Transferase</keyword>
<dbReference type="PANTHER" id="PTHR43047">
    <property type="entry name" value="TWO-COMPONENT HISTIDINE PROTEIN KINASE"/>
    <property type="match status" value="1"/>
</dbReference>
<dbReference type="SUPFAM" id="SSF55781">
    <property type="entry name" value="GAF domain-like"/>
    <property type="match status" value="1"/>
</dbReference>
<dbReference type="SUPFAM" id="SSF55874">
    <property type="entry name" value="ATPase domain of HSP90 chaperone/DNA topoisomerase II/histidine kinase"/>
    <property type="match status" value="1"/>
</dbReference>
<dbReference type="InterPro" id="IPR000014">
    <property type="entry name" value="PAS"/>
</dbReference>
<dbReference type="PROSITE" id="PS50112">
    <property type="entry name" value="PAS"/>
    <property type="match status" value="1"/>
</dbReference>
<dbReference type="AlphaFoldDB" id="A0AAC8TAY7"/>
<dbReference type="GO" id="GO:0000155">
    <property type="term" value="F:phosphorelay sensor kinase activity"/>
    <property type="evidence" value="ECO:0007669"/>
    <property type="project" value="InterPro"/>
</dbReference>
<dbReference type="CDD" id="cd00130">
    <property type="entry name" value="PAS"/>
    <property type="match status" value="1"/>
</dbReference>
<dbReference type="Pfam" id="PF00512">
    <property type="entry name" value="HisKA"/>
    <property type="match status" value="1"/>
</dbReference>
<organism evidence="9 11">
    <name type="scientific">Archangium gephyra</name>
    <dbReference type="NCBI Taxonomy" id="48"/>
    <lineage>
        <taxon>Bacteria</taxon>
        <taxon>Pseudomonadati</taxon>
        <taxon>Myxococcota</taxon>
        <taxon>Myxococcia</taxon>
        <taxon>Myxococcales</taxon>
        <taxon>Cystobacterineae</taxon>
        <taxon>Archangiaceae</taxon>
        <taxon>Archangium</taxon>
    </lineage>
</organism>
<feature type="domain" description="Histidine kinase" evidence="6">
    <location>
        <begin position="446"/>
        <end position="661"/>
    </location>
</feature>
<dbReference type="InterPro" id="IPR005467">
    <property type="entry name" value="His_kinase_dom"/>
</dbReference>
<dbReference type="InterPro" id="IPR001610">
    <property type="entry name" value="PAC"/>
</dbReference>
<dbReference type="InterPro" id="IPR036890">
    <property type="entry name" value="HATPase_C_sf"/>
</dbReference>
<dbReference type="SMART" id="SM00065">
    <property type="entry name" value="GAF"/>
    <property type="match status" value="1"/>
</dbReference>
<keyword evidence="3" id="KW-0597">Phosphoprotein</keyword>
<dbReference type="EMBL" id="QUMU01000009">
    <property type="protein sequence ID" value="REG28097.1"/>
    <property type="molecule type" value="Genomic_DNA"/>
</dbReference>
<dbReference type="InterPro" id="IPR029016">
    <property type="entry name" value="GAF-like_dom_sf"/>
</dbReference>
<dbReference type="Pfam" id="PF08448">
    <property type="entry name" value="PAS_4"/>
    <property type="match status" value="1"/>
</dbReference>
<accession>A0AAC8TAY7</accession>
<reference evidence="10 12" key="2">
    <citation type="submission" date="2018-08" db="EMBL/GenBank/DDBJ databases">
        <title>Genomic Encyclopedia of Archaeal and Bacterial Type Strains, Phase II (KMG-II): from individual species to whole genera.</title>
        <authorList>
            <person name="Goeker M."/>
        </authorList>
    </citation>
    <scope>NUCLEOTIDE SEQUENCE [LARGE SCALE GENOMIC DNA]</scope>
    <source>
        <strain evidence="10 12">DSM 2261</strain>
    </source>
</reference>
<reference evidence="9 11" key="1">
    <citation type="submission" date="2015-05" db="EMBL/GenBank/DDBJ databases">
        <title>Genome assembly of Archangium gephyra DSM 2261.</title>
        <authorList>
            <person name="Sharma G."/>
            <person name="Subramanian S."/>
        </authorList>
    </citation>
    <scope>NUCLEOTIDE SEQUENCE [LARGE SCALE GENOMIC DNA]</scope>
    <source>
        <strain evidence="9 11">DSM 2261</strain>
    </source>
</reference>
<dbReference type="NCBIfam" id="TIGR00229">
    <property type="entry name" value="sensory_box"/>
    <property type="match status" value="1"/>
</dbReference>
<proteinExistence type="predicted"/>
<feature type="domain" description="PAC" evidence="8">
    <location>
        <begin position="208"/>
        <end position="261"/>
    </location>
</feature>
<dbReference type="SMART" id="SM00091">
    <property type="entry name" value="PAS"/>
    <property type="match status" value="2"/>
</dbReference>
<evidence type="ECO:0000259" key="6">
    <source>
        <dbReference type="PROSITE" id="PS50109"/>
    </source>
</evidence>
<dbReference type="PROSITE" id="PS50113">
    <property type="entry name" value="PAC"/>
    <property type="match status" value="1"/>
</dbReference>
<evidence type="ECO:0000259" key="7">
    <source>
        <dbReference type="PROSITE" id="PS50112"/>
    </source>
</evidence>
<evidence type="ECO:0000256" key="5">
    <source>
        <dbReference type="ARBA" id="ARBA00022777"/>
    </source>
</evidence>
<sequence>MNGALEEPASRLDLETVQLEVVWNAPIGIALVDQRLQVVRFNRALAGLHGLRSRAWPGMSLAEVFPAEEATRELLWRIQQVLATGRPFPWLELEWGRVSCHPLHEGLEVVGLCLYVEEVPEPKLAREALQVSEERLRMSLASASIGTWDYNPATGEFLCDSRTQALFGAPPDLRMDCERFFSIIHPEDRERTRQLVQRAESPESGGGYETEYRVIGIQDGVERWLSAQGRAWFDEQGQLLRFSGTVLDITHRKRAEASARFLSEASRLLAERLDRAEEILERVARLAASSICTYCIIGVARADGRLPRVAAAHREPSQEHLVQAALRFVPQAPGTSPLLEGVHTGKSALIREFTQEVRQRYAVSPEHLALMNTLDAHSVMTVPMRAGGKVHGMMILAACAPRRRFDDQDLSLAEELAHRVGMSLENLRLYEEARQAVGLRDEFLSVASHELKTPLTSLKLQHALIAKSLTPECRASLGARLPKAMRQVERLTTLVDSLLDVSRIGAGRLGLEPIEMELTGLLREVMERLSEVFAQAGCRVDFPATPPVHGYWDPLRLDQVLVNLLSNAAKYGAGKPIHVRVAVEGEWTRLTVRDEGIGIAPGDLPRLFSRFGRAVSERHYGGLGLGLFISKQIVEAMQGSIRVESEPSRGSTFTVELPLCPPA</sequence>
<evidence type="ECO:0000256" key="1">
    <source>
        <dbReference type="ARBA" id="ARBA00000085"/>
    </source>
</evidence>
<evidence type="ECO:0000256" key="2">
    <source>
        <dbReference type="ARBA" id="ARBA00012438"/>
    </source>
</evidence>
<dbReference type="KEGG" id="age:AA314_00983"/>
<dbReference type="SUPFAM" id="SSF55785">
    <property type="entry name" value="PYP-like sensor domain (PAS domain)"/>
    <property type="match status" value="2"/>
</dbReference>
<comment type="catalytic activity">
    <reaction evidence="1">
        <text>ATP + protein L-histidine = ADP + protein N-phospho-L-histidine.</text>
        <dbReference type="EC" id="2.7.13.3"/>
    </reaction>
</comment>
<dbReference type="PANTHER" id="PTHR43047:SF72">
    <property type="entry name" value="OSMOSENSING HISTIDINE PROTEIN KINASE SLN1"/>
    <property type="match status" value="1"/>
</dbReference>
<dbReference type="SMART" id="SM00388">
    <property type="entry name" value="HisKA"/>
    <property type="match status" value="1"/>
</dbReference>
<dbReference type="InterPro" id="IPR003018">
    <property type="entry name" value="GAF"/>
</dbReference>
<evidence type="ECO:0000256" key="4">
    <source>
        <dbReference type="ARBA" id="ARBA00022679"/>
    </source>
</evidence>
<evidence type="ECO:0000313" key="10">
    <source>
        <dbReference type="EMBL" id="REG28097.1"/>
    </source>
</evidence>
<dbReference type="Gene3D" id="3.30.450.40">
    <property type="match status" value="1"/>
</dbReference>
<dbReference type="Proteomes" id="UP000035579">
    <property type="component" value="Chromosome"/>
</dbReference>
<evidence type="ECO:0000256" key="3">
    <source>
        <dbReference type="ARBA" id="ARBA00022553"/>
    </source>
</evidence>
<dbReference type="FunFam" id="3.30.565.10:FF:000006">
    <property type="entry name" value="Sensor histidine kinase WalK"/>
    <property type="match status" value="1"/>
</dbReference>
<evidence type="ECO:0000313" key="9">
    <source>
        <dbReference type="EMBL" id="AKI99356.1"/>
    </source>
</evidence>
<gene>
    <name evidence="9" type="ORF">AA314_00983</name>
    <name evidence="10" type="ORF">ATI61_109442</name>
</gene>
<dbReference type="SUPFAM" id="SSF47384">
    <property type="entry name" value="Homodimeric domain of signal transducing histidine kinase"/>
    <property type="match status" value="1"/>
</dbReference>
<evidence type="ECO:0000313" key="11">
    <source>
        <dbReference type="Proteomes" id="UP000035579"/>
    </source>
</evidence>
<dbReference type="Gene3D" id="2.10.70.100">
    <property type="match status" value="1"/>
</dbReference>
<dbReference type="InterPro" id="IPR000700">
    <property type="entry name" value="PAS-assoc_C"/>
</dbReference>
<dbReference type="InterPro" id="IPR003661">
    <property type="entry name" value="HisK_dim/P_dom"/>
</dbReference>
<dbReference type="PRINTS" id="PR00344">
    <property type="entry name" value="BCTRLSENSOR"/>
</dbReference>
<dbReference type="Gene3D" id="3.30.565.10">
    <property type="entry name" value="Histidine kinase-like ATPase, C-terminal domain"/>
    <property type="match status" value="1"/>
</dbReference>
<dbReference type="Pfam" id="PF08447">
    <property type="entry name" value="PAS_3"/>
    <property type="match status" value="1"/>
</dbReference>
<keyword evidence="12" id="KW-1185">Reference proteome</keyword>
<dbReference type="Pfam" id="PF02518">
    <property type="entry name" value="HATPase_c"/>
    <property type="match status" value="1"/>
</dbReference>
<dbReference type="GO" id="GO:0005886">
    <property type="term" value="C:plasma membrane"/>
    <property type="evidence" value="ECO:0007669"/>
    <property type="project" value="TreeGrafter"/>
</dbReference>
<dbReference type="RefSeq" id="WP_053066095.1">
    <property type="nucleotide sequence ID" value="NZ_CP011509.1"/>
</dbReference>
<dbReference type="InterPro" id="IPR013655">
    <property type="entry name" value="PAS_fold_3"/>
</dbReference>
<dbReference type="EC" id="2.7.13.3" evidence="2"/>
<evidence type="ECO:0000313" key="12">
    <source>
        <dbReference type="Proteomes" id="UP000256345"/>
    </source>
</evidence>
<dbReference type="SMART" id="SM00387">
    <property type="entry name" value="HATPase_c"/>
    <property type="match status" value="1"/>
</dbReference>
<dbReference type="SMART" id="SM00086">
    <property type="entry name" value="PAC"/>
    <property type="match status" value="1"/>
</dbReference>
<dbReference type="PROSITE" id="PS50109">
    <property type="entry name" value="HIS_KIN"/>
    <property type="match status" value="1"/>
</dbReference>
<feature type="domain" description="PAS" evidence="7">
    <location>
        <begin position="132"/>
        <end position="203"/>
    </location>
</feature>
<name>A0AAC8TAY7_9BACT</name>
<dbReference type="Gene3D" id="3.30.450.20">
    <property type="entry name" value="PAS domain"/>
    <property type="match status" value="2"/>
</dbReference>
<protein>
    <recommendedName>
        <fullName evidence="2">histidine kinase</fullName>
        <ecNumber evidence="2">2.7.13.3</ecNumber>
    </recommendedName>
</protein>
<dbReference type="InterPro" id="IPR013656">
    <property type="entry name" value="PAS_4"/>
</dbReference>
<dbReference type="CDD" id="cd00082">
    <property type="entry name" value="HisKA"/>
    <property type="match status" value="1"/>
</dbReference>